<dbReference type="InterPro" id="IPR014746">
    <property type="entry name" value="Gln_synth/guanido_kin_cat_dom"/>
</dbReference>
<keyword evidence="1 5" id="KW-0436">Ligase</keyword>
<evidence type="ECO:0000256" key="4">
    <source>
        <dbReference type="ARBA" id="ARBA00048819"/>
    </source>
</evidence>
<evidence type="ECO:0000256" key="2">
    <source>
        <dbReference type="ARBA" id="ARBA00022741"/>
    </source>
</evidence>
<dbReference type="RefSeq" id="WP_192594689.1">
    <property type="nucleotide sequence ID" value="NZ_JADBED010000001.1"/>
</dbReference>
<dbReference type="HAMAP" id="MF_01609">
    <property type="entry name" value="Glu_cys_ligase_2"/>
    <property type="match status" value="1"/>
</dbReference>
<dbReference type="EMBL" id="JADBED010000001">
    <property type="protein sequence ID" value="MBE1523548.1"/>
    <property type="molecule type" value="Genomic_DNA"/>
</dbReference>
<name>A0ABR9JCA5_9MICC</name>
<proteinExistence type="inferred from homology"/>
<keyword evidence="7" id="KW-1185">Reference proteome</keyword>
<evidence type="ECO:0000313" key="7">
    <source>
        <dbReference type="Proteomes" id="UP000643525"/>
    </source>
</evidence>
<dbReference type="Pfam" id="PF04107">
    <property type="entry name" value="GCS2"/>
    <property type="match status" value="1"/>
</dbReference>
<sequence>MRTFGVEEELLLIDATELEPLRLGWQVAEYHSAPLESGHQLATELQQEQLEVVNPPQRTLQEQLHAIREGRAWADASAAEFGGRVAALATAPGHVTPHLVPNQRYQRIAAWTGMTALQQLTGGLHVHVHVESRAEAVAVLDRIRVWLPTLLALSCNSPFWDGTDTAFQSYRHQTWSRWPNTGPTDVFGTTERYDRQRQSLLDSRVPLDAAMLYFDARLCERHSTVEIRVCDVCMFAEHAAALAAMARALVETAARQWRAGVPPLEVDTAVLRAWTWRASRCGVESTLVDPFTAVPAAAGEVVGALLDTLDPVLREYGEATQVQATVCDILRSGTGARHQREAYRRAGDPRDVVDAALHATHEAHGERTPMNVLGD</sequence>
<comment type="function">
    <text evidence="5">ATP-dependent carboxylate-amine ligase which exhibits weak glutamate--cysteine ligase activity.</text>
</comment>
<dbReference type="InterPro" id="IPR006336">
    <property type="entry name" value="GCS2"/>
</dbReference>
<accession>A0ABR9JCA5</accession>
<comment type="caution">
    <text evidence="6">The sequence shown here is derived from an EMBL/GenBank/DDBJ whole genome shotgun (WGS) entry which is preliminary data.</text>
</comment>
<keyword evidence="3 5" id="KW-0067">ATP-binding</keyword>
<dbReference type="SUPFAM" id="SSF55931">
    <property type="entry name" value="Glutamine synthetase/guanido kinase"/>
    <property type="match status" value="1"/>
</dbReference>
<comment type="similarity">
    <text evidence="5">Belongs to the glutamate--cysteine ligase type 2 family. YbdK subfamily.</text>
</comment>
<evidence type="ECO:0000256" key="5">
    <source>
        <dbReference type="HAMAP-Rule" id="MF_01609"/>
    </source>
</evidence>
<dbReference type="PANTHER" id="PTHR36510">
    <property type="entry name" value="GLUTAMATE--CYSTEINE LIGASE 2-RELATED"/>
    <property type="match status" value="1"/>
</dbReference>
<evidence type="ECO:0000313" key="6">
    <source>
        <dbReference type="EMBL" id="MBE1523548.1"/>
    </source>
</evidence>
<dbReference type="NCBIfam" id="NF010041">
    <property type="entry name" value="PRK13517.1-1"/>
    <property type="match status" value="1"/>
</dbReference>
<keyword evidence="2 5" id="KW-0547">Nucleotide-binding</keyword>
<reference evidence="6 7" key="1">
    <citation type="submission" date="2020-10" db="EMBL/GenBank/DDBJ databases">
        <title>Sequencing the genomes of 1000 actinobacteria strains.</title>
        <authorList>
            <person name="Klenk H.-P."/>
        </authorList>
    </citation>
    <scope>NUCLEOTIDE SEQUENCE [LARGE SCALE GENOMIC DNA]</scope>
    <source>
        <strain evidence="6 7">DSM 15666</strain>
    </source>
</reference>
<organism evidence="6 7">
    <name type="scientific">Nesterenkonia lutea</name>
    <dbReference type="NCBI Taxonomy" id="272919"/>
    <lineage>
        <taxon>Bacteria</taxon>
        <taxon>Bacillati</taxon>
        <taxon>Actinomycetota</taxon>
        <taxon>Actinomycetes</taxon>
        <taxon>Micrococcales</taxon>
        <taxon>Micrococcaceae</taxon>
        <taxon>Nesterenkonia</taxon>
    </lineage>
</organism>
<dbReference type="NCBIfam" id="TIGR02050">
    <property type="entry name" value="gshA_cyan_rel"/>
    <property type="match status" value="1"/>
</dbReference>
<dbReference type="InterPro" id="IPR050141">
    <property type="entry name" value="GCL_type2/YbdK_subfam"/>
</dbReference>
<dbReference type="InterPro" id="IPR011793">
    <property type="entry name" value="YbdK"/>
</dbReference>
<dbReference type="EC" id="6.3.2.2" evidence="5"/>
<dbReference type="Proteomes" id="UP000643525">
    <property type="component" value="Unassembled WGS sequence"/>
</dbReference>
<gene>
    <name evidence="6" type="ORF">H4W27_000666</name>
</gene>
<comment type="catalytic activity">
    <reaction evidence="4 5">
        <text>L-cysteine + L-glutamate + ATP = gamma-L-glutamyl-L-cysteine + ADP + phosphate + H(+)</text>
        <dbReference type="Rhea" id="RHEA:13285"/>
        <dbReference type="ChEBI" id="CHEBI:15378"/>
        <dbReference type="ChEBI" id="CHEBI:29985"/>
        <dbReference type="ChEBI" id="CHEBI:30616"/>
        <dbReference type="ChEBI" id="CHEBI:35235"/>
        <dbReference type="ChEBI" id="CHEBI:43474"/>
        <dbReference type="ChEBI" id="CHEBI:58173"/>
        <dbReference type="ChEBI" id="CHEBI:456216"/>
        <dbReference type="EC" id="6.3.2.2"/>
    </reaction>
</comment>
<evidence type="ECO:0000256" key="3">
    <source>
        <dbReference type="ARBA" id="ARBA00022840"/>
    </source>
</evidence>
<dbReference type="Gene3D" id="3.30.590.20">
    <property type="match status" value="1"/>
</dbReference>
<dbReference type="GO" id="GO:0016874">
    <property type="term" value="F:ligase activity"/>
    <property type="evidence" value="ECO:0007669"/>
    <property type="project" value="UniProtKB-KW"/>
</dbReference>
<protein>
    <recommendedName>
        <fullName evidence="5">Putative glutamate--cysteine ligase 2</fullName>
        <ecNumber evidence="5">6.3.2.2</ecNumber>
    </recommendedName>
    <alternativeName>
        <fullName evidence="5">Gamma-glutamylcysteine synthetase 2</fullName>
        <shortName evidence="5">GCS 2</shortName>
        <shortName evidence="5">Gamma-GCS 2</shortName>
    </alternativeName>
</protein>
<evidence type="ECO:0000256" key="1">
    <source>
        <dbReference type="ARBA" id="ARBA00022598"/>
    </source>
</evidence>
<dbReference type="PANTHER" id="PTHR36510:SF1">
    <property type="entry name" value="GLUTAMATE--CYSTEINE LIGASE 2-RELATED"/>
    <property type="match status" value="1"/>
</dbReference>